<feature type="transmembrane region" description="Helical" evidence="1">
    <location>
        <begin position="123"/>
        <end position="147"/>
    </location>
</feature>
<dbReference type="Proteomes" id="UP000678281">
    <property type="component" value="Unassembled WGS sequence"/>
</dbReference>
<feature type="transmembrane region" description="Helical" evidence="1">
    <location>
        <begin position="47"/>
        <end position="68"/>
    </location>
</feature>
<keyword evidence="1" id="KW-1133">Transmembrane helix</keyword>
<evidence type="ECO:0000256" key="1">
    <source>
        <dbReference type="SAM" id="Phobius"/>
    </source>
</evidence>
<accession>A0A942E604</accession>
<reference evidence="3" key="1">
    <citation type="submission" date="2021-04" db="EMBL/GenBank/DDBJ databases">
        <title>Devosia litorisediminis sp. nov., isolated from a sand dune.</title>
        <authorList>
            <person name="Park S."/>
            <person name="Yoon J.-H."/>
        </authorList>
    </citation>
    <scope>NUCLEOTIDE SEQUENCE</scope>
    <source>
        <strain evidence="3">BSSL-BM10</strain>
    </source>
</reference>
<keyword evidence="1" id="KW-0472">Membrane</keyword>
<protein>
    <submittedName>
        <fullName evidence="3">Tripartite tricarboxylate transporter TctB family protein</fullName>
    </submittedName>
</protein>
<sequence>MQDTDRPTISLWRRLISGATVIVFGAAMLGISWSYPTGSVSQMGPGFMPHVIAIGLMIMGAAVLLADLRDTGLSKGAPPHWRALILISASVIVFGAVITRGGLVPAMFGAVLISTQANSRTSILGTLVYSVVVTLCGWLLFIVALGLPISAFGR</sequence>
<feature type="transmembrane region" description="Helical" evidence="1">
    <location>
        <begin position="80"/>
        <end position="103"/>
    </location>
</feature>
<keyword evidence="4" id="KW-1185">Reference proteome</keyword>
<dbReference type="EMBL" id="JAGXTP010000001">
    <property type="protein sequence ID" value="MBS3848823.1"/>
    <property type="molecule type" value="Genomic_DNA"/>
</dbReference>
<name>A0A942E604_9HYPH</name>
<dbReference type="RefSeq" id="WP_212658339.1">
    <property type="nucleotide sequence ID" value="NZ_JAGXTP010000001.1"/>
</dbReference>
<feature type="domain" description="DUF1468" evidence="2">
    <location>
        <begin position="16"/>
        <end position="148"/>
    </location>
</feature>
<proteinExistence type="predicted"/>
<feature type="transmembrane region" description="Helical" evidence="1">
    <location>
        <begin position="12"/>
        <end position="35"/>
    </location>
</feature>
<dbReference type="Pfam" id="PF07331">
    <property type="entry name" value="TctB"/>
    <property type="match status" value="1"/>
</dbReference>
<organism evidence="3 4">
    <name type="scientific">Devosia litorisediminis</name>
    <dbReference type="NCBI Taxonomy" id="2829817"/>
    <lineage>
        <taxon>Bacteria</taxon>
        <taxon>Pseudomonadati</taxon>
        <taxon>Pseudomonadota</taxon>
        <taxon>Alphaproteobacteria</taxon>
        <taxon>Hyphomicrobiales</taxon>
        <taxon>Devosiaceae</taxon>
        <taxon>Devosia</taxon>
    </lineage>
</organism>
<gene>
    <name evidence="3" type="ORF">KD146_08985</name>
</gene>
<evidence type="ECO:0000259" key="2">
    <source>
        <dbReference type="Pfam" id="PF07331"/>
    </source>
</evidence>
<keyword evidence="1" id="KW-0812">Transmembrane</keyword>
<comment type="caution">
    <text evidence="3">The sequence shown here is derived from an EMBL/GenBank/DDBJ whole genome shotgun (WGS) entry which is preliminary data.</text>
</comment>
<evidence type="ECO:0000313" key="4">
    <source>
        <dbReference type="Proteomes" id="UP000678281"/>
    </source>
</evidence>
<dbReference type="AlphaFoldDB" id="A0A942E604"/>
<dbReference type="InterPro" id="IPR009936">
    <property type="entry name" value="DUF1468"/>
</dbReference>
<evidence type="ECO:0000313" key="3">
    <source>
        <dbReference type="EMBL" id="MBS3848823.1"/>
    </source>
</evidence>